<dbReference type="InterPro" id="IPR050925">
    <property type="entry name" value="Rhomboid_protease_S54"/>
</dbReference>
<keyword evidence="6 7" id="KW-0472">Membrane</keyword>
<evidence type="ECO:0000256" key="4">
    <source>
        <dbReference type="ARBA" id="ARBA00022801"/>
    </source>
</evidence>
<dbReference type="Pfam" id="PF20216">
    <property type="entry name" value="DUF6576"/>
    <property type="match status" value="1"/>
</dbReference>
<evidence type="ECO:0000256" key="6">
    <source>
        <dbReference type="ARBA" id="ARBA00023136"/>
    </source>
</evidence>
<feature type="domain" description="DUF6576" evidence="9">
    <location>
        <begin position="272"/>
        <end position="304"/>
    </location>
</feature>
<dbReference type="EMBL" id="JBHSMA010000011">
    <property type="protein sequence ID" value="MFC5412274.1"/>
    <property type="molecule type" value="Genomic_DNA"/>
</dbReference>
<keyword evidence="10" id="KW-0645">Protease</keyword>
<feature type="transmembrane region" description="Helical" evidence="7">
    <location>
        <begin position="108"/>
        <end position="130"/>
    </location>
</feature>
<comment type="subcellular location">
    <subcellularLocation>
        <location evidence="1">Membrane</location>
        <topology evidence="1">Multi-pass membrane protein</topology>
    </subcellularLocation>
</comment>
<evidence type="ECO:0000313" key="10">
    <source>
        <dbReference type="EMBL" id="MFC5412274.1"/>
    </source>
</evidence>
<evidence type="ECO:0000256" key="1">
    <source>
        <dbReference type="ARBA" id="ARBA00004141"/>
    </source>
</evidence>
<reference evidence="11" key="1">
    <citation type="journal article" date="2019" name="Int. J. Syst. Evol. Microbiol.">
        <title>The Global Catalogue of Microorganisms (GCM) 10K type strain sequencing project: providing services to taxonomists for standard genome sequencing and annotation.</title>
        <authorList>
            <consortium name="The Broad Institute Genomics Platform"/>
            <consortium name="The Broad Institute Genome Sequencing Center for Infectious Disease"/>
            <person name="Wu L."/>
            <person name="Ma J."/>
        </authorList>
    </citation>
    <scope>NUCLEOTIDE SEQUENCE [LARGE SCALE GENOMIC DNA]</scope>
    <source>
        <strain evidence="11">CCUG 55250</strain>
    </source>
</reference>
<gene>
    <name evidence="10" type="ORF">ACFPMF_23315</name>
</gene>
<dbReference type="EC" id="3.4.21.105" evidence="10"/>
<feature type="transmembrane region" description="Helical" evidence="7">
    <location>
        <begin position="142"/>
        <end position="160"/>
    </location>
</feature>
<feature type="transmembrane region" description="Helical" evidence="7">
    <location>
        <begin position="73"/>
        <end position="96"/>
    </location>
</feature>
<dbReference type="Gene3D" id="1.20.1540.10">
    <property type="entry name" value="Rhomboid-like"/>
    <property type="match status" value="1"/>
</dbReference>
<accession>A0ABW0IFK7</accession>
<evidence type="ECO:0000259" key="8">
    <source>
        <dbReference type="Pfam" id="PF01694"/>
    </source>
</evidence>
<dbReference type="Proteomes" id="UP001596106">
    <property type="component" value="Unassembled WGS sequence"/>
</dbReference>
<dbReference type="Pfam" id="PF01694">
    <property type="entry name" value="Rhomboid"/>
    <property type="match status" value="1"/>
</dbReference>
<keyword evidence="11" id="KW-1185">Reference proteome</keyword>
<dbReference type="RefSeq" id="WP_379849624.1">
    <property type="nucleotide sequence ID" value="NZ_JBHSMA010000011.1"/>
</dbReference>
<proteinExistence type="inferred from homology"/>
<evidence type="ECO:0000313" key="11">
    <source>
        <dbReference type="Proteomes" id="UP001596106"/>
    </source>
</evidence>
<dbReference type="PANTHER" id="PTHR43731">
    <property type="entry name" value="RHOMBOID PROTEASE"/>
    <property type="match status" value="1"/>
</dbReference>
<dbReference type="GO" id="GO:0006508">
    <property type="term" value="P:proteolysis"/>
    <property type="evidence" value="ECO:0007669"/>
    <property type="project" value="UniProtKB-KW"/>
</dbReference>
<comment type="similarity">
    <text evidence="2">Belongs to the peptidase S54 family.</text>
</comment>
<dbReference type="SUPFAM" id="SSF144091">
    <property type="entry name" value="Rhomboid-like"/>
    <property type="match status" value="1"/>
</dbReference>
<keyword evidence="5 7" id="KW-1133">Transmembrane helix</keyword>
<comment type="caution">
    <text evidence="10">The sequence shown here is derived from an EMBL/GenBank/DDBJ whole genome shotgun (WGS) entry which is preliminary data.</text>
</comment>
<evidence type="ECO:0000259" key="9">
    <source>
        <dbReference type="Pfam" id="PF20216"/>
    </source>
</evidence>
<evidence type="ECO:0000256" key="5">
    <source>
        <dbReference type="ARBA" id="ARBA00022989"/>
    </source>
</evidence>
<dbReference type="GO" id="GO:0008233">
    <property type="term" value="F:peptidase activity"/>
    <property type="evidence" value="ECO:0007669"/>
    <property type="project" value="UniProtKB-KW"/>
</dbReference>
<feature type="transmembrane region" description="Helical" evidence="7">
    <location>
        <begin position="20"/>
        <end position="40"/>
    </location>
</feature>
<organism evidence="10 11">
    <name type="scientific">Larkinella bovis</name>
    <dbReference type="NCBI Taxonomy" id="683041"/>
    <lineage>
        <taxon>Bacteria</taxon>
        <taxon>Pseudomonadati</taxon>
        <taxon>Bacteroidota</taxon>
        <taxon>Cytophagia</taxon>
        <taxon>Cytophagales</taxon>
        <taxon>Spirosomataceae</taxon>
        <taxon>Larkinella</taxon>
    </lineage>
</organism>
<protein>
    <submittedName>
        <fullName evidence="10">Rhomboid family intramembrane serine protease</fullName>
        <ecNumber evidence="10">3.4.21.105</ecNumber>
    </submittedName>
</protein>
<dbReference type="PANTHER" id="PTHR43731:SF14">
    <property type="entry name" value="PRESENILIN-ASSOCIATED RHOMBOID-LIKE PROTEIN, MITOCHONDRIAL"/>
    <property type="match status" value="1"/>
</dbReference>
<name>A0ABW0IFK7_9BACT</name>
<keyword evidence="3 7" id="KW-0812">Transmembrane</keyword>
<evidence type="ECO:0000256" key="2">
    <source>
        <dbReference type="ARBA" id="ARBA00009045"/>
    </source>
</evidence>
<dbReference type="InterPro" id="IPR035952">
    <property type="entry name" value="Rhomboid-like_sf"/>
</dbReference>
<evidence type="ECO:0000256" key="3">
    <source>
        <dbReference type="ARBA" id="ARBA00022692"/>
    </source>
</evidence>
<evidence type="ECO:0000256" key="7">
    <source>
        <dbReference type="SAM" id="Phobius"/>
    </source>
</evidence>
<dbReference type="InterPro" id="IPR046483">
    <property type="entry name" value="DUF6576"/>
</dbReference>
<sequence length="306" mass="34187">MSGLLDDFRSEFNKPNNTLVQLILINTIVFLLLLILKVILTLAEMSGVYGLIVDQLQLPASLGTLIMKPWTMITYFFTHEDVFHILFNMLFLYWFGRLIDEYLGNRRLVALYMLGGLAGGLAYIAIYNLLPYFHAQVSEARMWGASAAAFSVAVGASTLLPNYTFHLLFFGPVRIKYIAFFYIILSLARSIGPNAGGELSHLGGAVIGFLFIKMLQNGTDLGQPIYWVMDGWQSLFRKKPPVKVSYRQRSSASMSAGAYTAPSSSSAVSMPDQDEIDAILDKISRSGYESLTREEKQKLFRASQRG</sequence>
<keyword evidence="4 10" id="KW-0378">Hydrolase</keyword>
<dbReference type="InterPro" id="IPR022764">
    <property type="entry name" value="Peptidase_S54_rhomboid_dom"/>
</dbReference>
<feature type="domain" description="Peptidase S54 rhomboid" evidence="8">
    <location>
        <begin position="69"/>
        <end position="214"/>
    </location>
</feature>